<accession>A0A1B8AZT6</accession>
<comment type="caution">
    <text evidence="2">The sequence shown here is derived from an EMBL/GenBank/DDBJ whole genome shotgun (WGS) entry which is preliminary data.</text>
</comment>
<feature type="domain" description="Tautomerase cis-CaaD-like" evidence="1">
    <location>
        <begin position="1"/>
        <end position="139"/>
    </location>
</feature>
<evidence type="ECO:0000313" key="2">
    <source>
        <dbReference type="EMBL" id="OBS26007.1"/>
    </source>
</evidence>
<evidence type="ECO:0000259" key="1">
    <source>
        <dbReference type="Pfam" id="PF14832"/>
    </source>
</evidence>
<keyword evidence="3" id="KW-1185">Reference proteome</keyword>
<dbReference type="Gene3D" id="3.30.429.10">
    <property type="entry name" value="Macrophage Migration Inhibitory Factor"/>
    <property type="match status" value="1"/>
</dbReference>
<gene>
    <name evidence="2" type="ORF">FPOA_06538</name>
</gene>
<evidence type="ECO:0000313" key="3">
    <source>
        <dbReference type="Proteomes" id="UP000091967"/>
    </source>
</evidence>
<protein>
    <recommendedName>
        <fullName evidence="1">Tautomerase cis-CaaD-like domain-containing protein</fullName>
    </recommendedName>
</protein>
<name>A0A1B8AZT6_FUSPO</name>
<dbReference type="EMBL" id="LYXU01000002">
    <property type="protein sequence ID" value="OBS26007.1"/>
    <property type="molecule type" value="Genomic_DNA"/>
</dbReference>
<dbReference type="InterPro" id="IPR014347">
    <property type="entry name" value="Tautomerase/MIF_sf"/>
</dbReference>
<proteinExistence type="predicted"/>
<dbReference type="AlphaFoldDB" id="A0A1B8AZT6"/>
<dbReference type="Pfam" id="PF14832">
    <property type="entry name" value="Tautomerase_3"/>
    <property type="match status" value="1"/>
</dbReference>
<dbReference type="OMA" id="MPLWLIY"/>
<sequence>MPLWLIYHTSDIFLDNASKQAFAKDITSFYTRVGLPAFYAIVNFIPMPTGTLWKGGEIPDKPFVRIAIDHIAVRLDNSAEEYHRCTEGIEKVLKPHIADKGYDYEYHIDETERDLWRINGFIPPPFKSDAEKDWARLNKAVPYTADKVDN</sequence>
<dbReference type="InterPro" id="IPR028116">
    <property type="entry name" value="Cis-CaaD-like"/>
</dbReference>
<dbReference type="Proteomes" id="UP000091967">
    <property type="component" value="Unassembled WGS sequence"/>
</dbReference>
<organism evidence="2 3">
    <name type="scientific">Fusarium poae</name>
    <dbReference type="NCBI Taxonomy" id="36050"/>
    <lineage>
        <taxon>Eukaryota</taxon>
        <taxon>Fungi</taxon>
        <taxon>Dikarya</taxon>
        <taxon>Ascomycota</taxon>
        <taxon>Pezizomycotina</taxon>
        <taxon>Sordariomycetes</taxon>
        <taxon>Hypocreomycetidae</taxon>
        <taxon>Hypocreales</taxon>
        <taxon>Nectriaceae</taxon>
        <taxon>Fusarium</taxon>
    </lineage>
</organism>
<reference evidence="2 3" key="1">
    <citation type="submission" date="2016-06" db="EMBL/GenBank/DDBJ databases">
        <title>Living apart together: crosstalk between the core and supernumerary genomes in a fungal plant pathogen.</title>
        <authorList>
            <person name="Vanheule A."/>
            <person name="Audenaert K."/>
            <person name="Warris S."/>
            <person name="Van De Geest H."/>
            <person name="Schijlen E."/>
            <person name="Hofte M."/>
            <person name="De Saeger S."/>
            <person name="Haesaert G."/>
            <person name="Waalwijk C."/>
            <person name="Van Der Lee T."/>
        </authorList>
    </citation>
    <scope>NUCLEOTIDE SEQUENCE [LARGE SCALE GENOMIC DNA]</scope>
    <source>
        <strain evidence="2 3">2516</strain>
    </source>
</reference>